<feature type="transmembrane region" description="Helical" evidence="2">
    <location>
        <begin position="63"/>
        <end position="82"/>
    </location>
</feature>
<proteinExistence type="predicted"/>
<dbReference type="AlphaFoldDB" id="A0A067MJA8"/>
<dbReference type="Proteomes" id="UP000027195">
    <property type="component" value="Unassembled WGS sequence"/>
</dbReference>
<gene>
    <name evidence="3" type="ORF">BOTBODRAFT_31536</name>
</gene>
<evidence type="ECO:0000313" key="4">
    <source>
        <dbReference type="Proteomes" id="UP000027195"/>
    </source>
</evidence>
<evidence type="ECO:0000313" key="3">
    <source>
        <dbReference type="EMBL" id="KDQ15649.1"/>
    </source>
</evidence>
<feature type="compositionally biased region" description="Basic and acidic residues" evidence="1">
    <location>
        <begin position="1"/>
        <end position="11"/>
    </location>
</feature>
<dbReference type="InParanoid" id="A0A067MJA8"/>
<keyword evidence="2" id="KW-0472">Membrane</keyword>
<sequence>MHIDPQLDRKAGANVRRTPSALRATRTSPAPLFRLLQLHLPVVRNPHLSALERLRDYLVSVPWLPRPVNIIILVGVIFIFPAPPAE</sequence>
<protein>
    <submittedName>
        <fullName evidence="3">Uncharacterized protein</fullName>
    </submittedName>
</protein>
<keyword evidence="4" id="KW-1185">Reference proteome</keyword>
<evidence type="ECO:0000256" key="2">
    <source>
        <dbReference type="SAM" id="Phobius"/>
    </source>
</evidence>
<accession>A0A067MJA8</accession>
<keyword evidence="2" id="KW-1133">Transmembrane helix</keyword>
<organism evidence="3 4">
    <name type="scientific">Botryobasidium botryosum (strain FD-172 SS1)</name>
    <dbReference type="NCBI Taxonomy" id="930990"/>
    <lineage>
        <taxon>Eukaryota</taxon>
        <taxon>Fungi</taxon>
        <taxon>Dikarya</taxon>
        <taxon>Basidiomycota</taxon>
        <taxon>Agaricomycotina</taxon>
        <taxon>Agaricomycetes</taxon>
        <taxon>Cantharellales</taxon>
        <taxon>Botryobasidiaceae</taxon>
        <taxon>Botryobasidium</taxon>
    </lineage>
</organism>
<dbReference type="EMBL" id="KL198031">
    <property type="protein sequence ID" value="KDQ15649.1"/>
    <property type="molecule type" value="Genomic_DNA"/>
</dbReference>
<feature type="region of interest" description="Disordered" evidence="1">
    <location>
        <begin position="1"/>
        <end position="23"/>
    </location>
</feature>
<keyword evidence="2" id="KW-0812">Transmembrane</keyword>
<name>A0A067MJA8_BOTB1</name>
<reference evidence="4" key="1">
    <citation type="journal article" date="2014" name="Proc. Natl. Acad. Sci. U.S.A.">
        <title>Extensive sampling of basidiomycete genomes demonstrates inadequacy of the white-rot/brown-rot paradigm for wood decay fungi.</title>
        <authorList>
            <person name="Riley R."/>
            <person name="Salamov A.A."/>
            <person name="Brown D.W."/>
            <person name="Nagy L.G."/>
            <person name="Floudas D."/>
            <person name="Held B.W."/>
            <person name="Levasseur A."/>
            <person name="Lombard V."/>
            <person name="Morin E."/>
            <person name="Otillar R."/>
            <person name="Lindquist E.A."/>
            <person name="Sun H."/>
            <person name="LaButti K.M."/>
            <person name="Schmutz J."/>
            <person name="Jabbour D."/>
            <person name="Luo H."/>
            <person name="Baker S.E."/>
            <person name="Pisabarro A.G."/>
            <person name="Walton J.D."/>
            <person name="Blanchette R.A."/>
            <person name="Henrissat B."/>
            <person name="Martin F."/>
            <person name="Cullen D."/>
            <person name="Hibbett D.S."/>
            <person name="Grigoriev I.V."/>
        </authorList>
    </citation>
    <scope>NUCLEOTIDE SEQUENCE [LARGE SCALE GENOMIC DNA]</scope>
    <source>
        <strain evidence="4">FD-172 SS1</strain>
    </source>
</reference>
<evidence type="ECO:0000256" key="1">
    <source>
        <dbReference type="SAM" id="MobiDB-lite"/>
    </source>
</evidence>
<dbReference type="HOGENOM" id="CLU_2497581_0_0_1"/>